<dbReference type="AlphaFoldDB" id="A0A1W1VLC3"/>
<evidence type="ECO:0000313" key="2">
    <source>
        <dbReference type="Proteomes" id="UP000192731"/>
    </source>
</evidence>
<dbReference type="STRING" id="656914.SAMN00017405_0157"/>
<name>A0A1W1VLC3_DESTI</name>
<keyword evidence="2" id="KW-1185">Reference proteome</keyword>
<reference evidence="1 2" key="1">
    <citation type="submission" date="2017-04" db="EMBL/GenBank/DDBJ databases">
        <authorList>
            <person name="Afonso C.L."/>
            <person name="Miller P.J."/>
            <person name="Scott M.A."/>
            <person name="Spackman E."/>
            <person name="Goraichik I."/>
            <person name="Dimitrov K.M."/>
            <person name="Suarez D.L."/>
            <person name="Swayne D.E."/>
        </authorList>
    </citation>
    <scope>NUCLEOTIDE SEQUENCE [LARGE SCALE GENOMIC DNA]</scope>
    <source>
        <strain evidence="1 2">DSM 11270</strain>
    </source>
</reference>
<dbReference type="EMBL" id="FWWT01000022">
    <property type="protein sequence ID" value="SMB94157.1"/>
    <property type="molecule type" value="Genomic_DNA"/>
</dbReference>
<evidence type="ECO:0008006" key="3">
    <source>
        <dbReference type="Google" id="ProtNLM"/>
    </source>
</evidence>
<gene>
    <name evidence="1" type="ORF">SAMN00017405_0157</name>
</gene>
<protein>
    <recommendedName>
        <fullName evidence="3">Polyprenyl synthetase</fullName>
    </recommendedName>
</protein>
<accession>A0A1W1VLC3</accession>
<proteinExistence type="predicted"/>
<organism evidence="1 2">
    <name type="scientific">Desulfonispora thiosulfatigenes DSM 11270</name>
    <dbReference type="NCBI Taxonomy" id="656914"/>
    <lineage>
        <taxon>Bacteria</taxon>
        <taxon>Bacillati</taxon>
        <taxon>Bacillota</taxon>
        <taxon>Clostridia</taxon>
        <taxon>Eubacteriales</taxon>
        <taxon>Peptococcaceae</taxon>
        <taxon>Desulfonispora</taxon>
    </lineage>
</organism>
<sequence>MKYFDFVKVYIKLYLLRGVILIENKVDFEFETGLIVDRVKNELKLKNGFIRDILDKDFTDKELTFYIQLILRSGYNREGYTNKIKILAVVTQIIYLATKIHSTAFDVKEGKQEFKKEVQIPILIGDLLYSKIYDILCKEDCLEFLDDILEYISALNLGWINYFEKMITKKELCSIWYGNLSFMALNHVMQINSKETIFNIKEIGLLFGDLFGAKTLKLPKDLINEYFEDLKNALDLAPNCEKKNFLEQYLNEIYFFYML</sequence>
<evidence type="ECO:0000313" key="1">
    <source>
        <dbReference type="EMBL" id="SMB94157.1"/>
    </source>
</evidence>
<dbReference type="Proteomes" id="UP000192731">
    <property type="component" value="Unassembled WGS sequence"/>
</dbReference>